<evidence type="ECO:0000256" key="4">
    <source>
        <dbReference type="HAMAP-Rule" id="MF_00171"/>
    </source>
</evidence>
<protein>
    <recommendedName>
        <fullName evidence="4">tRNA pseudouridine synthase A</fullName>
        <ecNumber evidence="4">5.4.99.12</ecNumber>
    </recommendedName>
    <alternativeName>
        <fullName evidence="4">tRNA pseudouridine(38-40) synthase</fullName>
    </alternativeName>
    <alternativeName>
        <fullName evidence="4">tRNA pseudouridylate synthase I</fullName>
    </alternativeName>
    <alternativeName>
        <fullName evidence="4">tRNA-uridine isomerase I</fullName>
    </alternativeName>
</protein>
<dbReference type="Proteomes" id="UP000184079">
    <property type="component" value="Unassembled WGS sequence"/>
</dbReference>
<feature type="active site" description="Nucleophile" evidence="4 5">
    <location>
        <position position="53"/>
    </location>
</feature>
<dbReference type="FunFam" id="3.30.70.580:FF:000001">
    <property type="entry name" value="tRNA pseudouridine synthase A"/>
    <property type="match status" value="1"/>
</dbReference>
<dbReference type="CDD" id="cd02570">
    <property type="entry name" value="PseudoU_synth_EcTruA"/>
    <property type="match status" value="1"/>
</dbReference>
<dbReference type="InterPro" id="IPR020097">
    <property type="entry name" value="PsdUridine_synth_TruA_a/b_dom"/>
</dbReference>
<dbReference type="InterPro" id="IPR001406">
    <property type="entry name" value="PsdUridine_synth_TruA"/>
</dbReference>
<dbReference type="GO" id="GO:0160147">
    <property type="term" value="F:tRNA pseudouridine(38-40) synthase activity"/>
    <property type="evidence" value="ECO:0007669"/>
    <property type="project" value="UniProtKB-EC"/>
</dbReference>
<evidence type="ECO:0000259" key="8">
    <source>
        <dbReference type="Pfam" id="PF01416"/>
    </source>
</evidence>
<evidence type="ECO:0000313" key="10">
    <source>
        <dbReference type="Proteomes" id="UP000184079"/>
    </source>
</evidence>
<reference evidence="10" key="1">
    <citation type="submission" date="2016-11" db="EMBL/GenBank/DDBJ databases">
        <authorList>
            <person name="Varghese N."/>
            <person name="Submissions S."/>
        </authorList>
    </citation>
    <scope>NUCLEOTIDE SEQUENCE [LARGE SCALE GENOMIC DNA]</scope>
    <source>
        <strain evidence="10">CGMCC 1.6496</strain>
    </source>
</reference>
<dbReference type="HAMAP" id="MF_00171">
    <property type="entry name" value="TruA"/>
    <property type="match status" value="1"/>
</dbReference>
<keyword evidence="10" id="KW-1185">Reference proteome</keyword>
<dbReference type="GO" id="GO:0003723">
    <property type="term" value="F:RNA binding"/>
    <property type="evidence" value="ECO:0007669"/>
    <property type="project" value="InterPro"/>
</dbReference>
<gene>
    <name evidence="4" type="primary">truA</name>
    <name evidence="9" type="ORF">SAMN05421807_12064</name>
</gene>
<dbReference type="Gene3D" id="3.30.70.580">
    <property type="entry name" value="Pseudouridine synthase I, catalytic domain, N-terminal subdomain"/>
    <property type="match status" value="1"/>
</dbReference>
<evidence type="ECO:0000256" key="7">
    <source>
        <dbReference type="RuleBase" id="RU003792"/>
    </source>
</evidence>
<evidence type="ECO:0000256" key="3">
    <source>
        <dbReference type="ARBA" id="ARBA00023235"/>
    </source>
</evidence>
<evidence type="ECO:0000256" key="6">
    <source>
        <dbReference type="PIRSR" id="PIRSR001430-2"/>
    </source>
</evidence>
<comment type="caution">
    <text evidence="4">Lacks conserved residue(s) required for the propagation of feature annotation.</text>
</comment>
<name>A0A1M5X1S8_9BACI</name>
<dbReference type="NCBIfam" id="TIGR00071">
    <property type="entry name" value="hisT_truA"/>
    <property type="match status" value="1"/>
</dbReference>
<keyword evidence="3 4" id="KW-0413">Isomerase</keyword>
<feature type="binding site" evidence="4 6">
    <location>
        <position position="111"/>
    </location>
    <ligand>
        <name>substrate</name>
    </ligand>
</feature>
<dbReference type="EC" id="5.4.99.12" evidence="4"/>
<proteinExistence type="inferred from homology"/>
<dbReference type="GO" id="GO:0031119">
    <property type="term" value="P:tRNA pseudouridine synthesis"/>
    <property type="evidence" value="ECO:0007669"/>
    <property type="project" value="UniProtKB-UniRule"/>
</dbReference>
<comment type="similarity">
    <text evidence="1 4 7">Belongs to the tRNA pseudouridine synthase TruA family.</text>
</comment>
<dbReference type="PANTHER" id="PTHR11142:SF0">
    <property type="entry name" value="TRNA PSEUDOURIDINE SYNTHASE-LIKE 1"/>
    <property type="match status" value="1"/>
</dbReference>
<dbReference type="InterPro" id="IPR020094">
    <property type="entry name" value="TruA/RsuA/RluB/E/F_N"/>
</dbReference>
<dbReference type="RefSeq" id="WP_073012647.1">
    <property type="nucleotide sequence ID" value="NZ_FQXD01000020.1"/>
</dbReference>
<accession>A0A1M5X1S8</accession>
<feature type="domain" description="Pseudouridine synthase I TruA alpha/beta" evidence="8">
    <location>
        <begin position="144"/>
        <end position="246"/>
    </location>
</feature>
<dbReference type="PANTHER" id="PTHR11142">
    <property type="entry name" value="PSEUDOURIDYLATE SYNTHASE"/>
    <property type="match status" value="1"/>
</dbReference>
<feature type="domain" description="Pseudouridine synthase I TruA alpha/beta" evidence="8">
    <location>
        <begin position="9"/>
        <end position="105"/>
    </location>
</feature>
<dbReference type="OrthoDB" id="9811823at2"/>
<dbReference type="InterPro" id="IPR020095">
    <property type="entry name" value="PsdUridine_synth_TruA_C"/>
</dbReference>
<evidence type="ECO:0000256" key="2">
    <source>
        <dbReference type="ARBA" id="ARBA00022694"/>
    </source>
</evidence>
<organism evidence="9 10">
    <name type="scientific">Virgibacillus chiguensis</name>
    <dbReference type="NCBI Taxonomy" id="411959"/>
    <lineage>
        <taxon>Bacteria</taxon>
        <taxon>Bacillati</taxon>
        <taxon>Bacillota</taxon>
        <taxon>Bacilli</taxon>
        <taxon>Bacillales</taxon>
        <taxon>Bacillaceae</taxon>
        <taxon>Virgibacillus</taxon>
    </lineage>
</organism>
<evidence type="ECO:0000256" key="1">
    <source>
        <dbReference type="ARBA" id="ARBA00009375"/>
    </source>
</evidence>
<comment type="function">
    <text evidence="4">Formation of pseudouridine at positions 38, 39 and 40 in the anticodon stem and loop of transfer RNAs.</text>
</comment>
<dbReference type="EMBL" id="FQXD01000020">
    <property type="protein sequence ID" value="SHH93827.1"/>
    <property type="molecule type" value="Genomic_DNA"/>
</dbReference>
<keyword evidence="2 4" id="KW-0819">tRNA processing</keyword>
<comment type="subunit">
    <text evidence="4">Homodimer.</text>
</comment>
<evidence type="ECO:0000256" key="5">
    <source>
        <dbReference type="PIRSR" id="PIRSR001430-1"/>
    </source>
</evidence>
<dbReference type="InterPro" id="IPR020103">
    <property type="entry name" value="PsdUridine_synth_cat_dom_sf"/>
</dbReference>
<dbReference type="Pfam" id="PF01416">
    <property type="entry name" value="PseudoU_synth_1"/>
    <property type="match status" value="2"/>
</dbReference>
<dbReference type="PIRSF" id="PIRSF001430">
    <property type="entry name" value="tRNA_psdUrid_synth"/>
    <property type="match status" value="1"/>
</dbReference>
<evidence type="ECO:0000313" key="9">
    <source>
        <dbReference type="EMBL" id="SHH93827.1"/>
    </source>
</evidence>
<dbReference type="AlphaFoldDB" id="A0A1M5X1S8"/>
<dbReference type="Gene3D" id="3.30.70.660">
    <property type="entry name" value="Pseudouridine synthase I, catalytic domain, C-terminal subdomain"/>
    <property type="match status" value="1"/>
</dbReference>
<dbReference type="SUPFAM" id="SSF55120">
    <property type="entry name" value="Pseudouridine synthase"/>
    <property type="match status" value="1"/>
</dbReference>
<comment type="catalytic activity">
    <reaction evidence="4 7">
        <text>uridine(38/39/40) in tRNA = pseudouridine(38/39/40) in tRNA</text>
        <dbReference type="Rhea" id="RHEA:22376"/>
        <dbReference type="Rhea" id="RHEA-COMP:10085"/>
        <dbReference type="Rhea" id="RHEA-COMP:10087"/>
        <dbReference type="ChEBI" id="CHEBI:65314"/>
        <dbReference type="ChEBI" id="CHEBI:65315"/>
        <dbReference type="EC" id="5.4.99.12"/>
    </reaction>
</comment>
<sequence length="246" mass="28362">MERLKCTLQYDGSHFSGFQIQPGKRTVQGILEKALQKMHKGEPVRIHPSGRTDTGVHAKGQTIHFDSPYNIPMYNWKQALNTLLPDDIYVKQVEVVPNTFHARYDVVEKEYRYYVYHAKEPDVFRRHYAYFFPYALDVASMQVACRYLEGTHDFTTFSSAKATTRGSKQRTLYQVTCEQRGAEIEFIFRGSGFLYNMVRIIVGVILDIGQGRREASDIAVLLSKRDRRAVGETVPAQGLYLCRVKY</sequence>